<protein>
    <submittedName>
        <fullName evidence="2">Uncharacterized protein</fullName>
    </submittedName>
</protein>
<evidence type="ECO:0000313" key="3">
    <source>
        <dbReference type="Proteomes" id="UP000318380"/>
    </source>
</evidence>
<keyword evidence="1" id="KW-0812">Transmembrane</keyword>
<organism evidence="2 3">
    <name type="scientific">Kribbella amoyensis</name>
    <dbReference type="NCBI Taxonomy" id="996641"/>
    <lineage>
        <taxon>Bacteria</taxon>
        <taxon>Bacillati</taxon>
        <taxon>Actinomycetota</taxon>
        <taxon>Actinomycetes</taxon>
        <taxon>Propionibacteriales</taxon>
        <taxon>Kribbellaceae</taxon>
        <taxon>Kribbella</taxon>
    </lineage>
</organism>
<dbReference type="EMBL" id="VIVK01000001">
    <property type="protein sequence ID" value="TWD80743.1"/>
    <property type="molecule type" value="Genomic_DNA"/>
</dbReference>
<gene>
    <name evidence="2" type="ORF">FB561_1831</name>
</gene>
<feature type="transmembrane region" description="Helical" evidence="1">
    <location>
        <begin position="6"/>
        <end position="24"/>
    </location>
</feature>
<feature type="transmembrane region" description="Helical" evidence="1">
    <location>
        <begin position="58"/>
        <end position="81"/>
    </location>
</feature>
<dbReference type="RefSeq" id="WP_145804967.1">
    <property type="nucleotide sequence ID" value="NZ_VIVK01000001.1"/>
</dbReference>
<dbReference type="AlphaFoldDB" id="A0A561BPK9"/>
<proteinExistence type="predicted"/>
<keyword evidence="1" id="KW-1133">Transmembrane helix</keyword>
<dbReference type="OrthoDB" id="4206595at2"/>
<feature type="transmembrane region" description="Helical" evidence="1">
    <location>
        <begin position="93"/>
        <end position="115"/>
    </location>
</feature>
<name>A0A561BPK9_9ACTN</name>
<evidence type="ECO:0000313" key="2">
    <source>
        <dbReference type="EMBL" id="TWD80743.1"/>
    </source>
</evidence>
<evidence type="ECO:0000256" key="1">
    <source>
        <dbReference type="SAM" id="Phobius"/>
    </source>
</evidence>
<dbReference type="Proteomes" id="UP000318380">
    <property type="component" value="Unassembled WGS sequence"/>
</dbReference>
<sequence length="182" mass="19095">MSQFAIALIASASVLSVILATDLGHRKVTRMRILRSVLAVGVIIALFVRSLPTVGNSLTLQLAGVGLGVVFGLLVAVFLPTERAGNGEIYTRAGLAYAVAWTVLSAGRVVFAFGAEHWFAEELITFSIKHQIAGADAYANAFVFLSLAMVLTRSAVLLGKARKLRAAAPATVQAETTSVPVA</sequence>
<accession>A0A561BPK9</accession>
<reference evidence="2 3" key="1">
    <citation type="submission" date="2019-06" db="EMBL/GenBank/DDBJ databases">
        <title>Sequencing the genomes of 1000 actinobacteria strains.</title>
        <authorList>
            <person name="Klenk H.-P."/>
        </authorList>
    </citation>
    <scope>NUCLEOTIDE SEQUENCE [LARGE SCALE GENOMIC DNA]</scope>
    <source>
        <strain evidence="2 3">DSM 24683</strain>
    </source>
</reference>
<feature type="transmembrane region" description="Helical" evidence="1">
    <location>
        <begin position="33"/>
        <end position="52"/>
    </location>
</feature>
<feature type="transmembrane region" description="Helical" evidence="1">
    <location>
        <begin position="135"/>
        <end position="156"/>
    </location>
</feature>
<comment type="caution">
    <text evidence="2">The sequence shown here is derived from an EMBL/GenBank/DDBJ whole genome shotgun (WGS) entry which is preliminary data.</text>
</comment>
<keyword evidence="1" id="KW-0472">Membrane</keyword>
<keyword evidence="3" id="KW-1185">Reference proteome</keyword>